<evidence type="ECO:0000313" key="3">
    <source>
        <dbReference type="EMBL" id="TDK89555.1"/>
    </source>
</evidence>
<keyword evidence="2" id="KW-0472">Membrane</keyword>
<comment type="caution">
    <text evidence="3">The sequence shown here is derived from an EMBL/GenBank/DDBJ whole genome shotgun (WGS) entry which is preliminary data.</text>
</comment>
<feature type="region of interest" description="Disordered" evidence="1">
    <location>
        <begin position="71"/>
        <end position="98"/>
    </location>
</feature>
<feature type="compositionally biased region" description="Gly residues" evidence="1">
    <location>
        <begin position="17"/>
        <end position="28"/>
    </location>
</feature>
<reference evidence="3 4" key="1">
    <citation type="submission" date="2019-01" db="EMBL/GenBank/DDBJ databases">
        <title>High-quality-draft genome sequences of five non-tuberculosis mycobacteriaceae isolated from a nosocomial environment.</title>
        <authorList>
            <person name="Tiago I."/>
            <person name="Alarico S."/>
            <person name="Pereira S.G."/>
            <person name="Coelho C."/>
            <person name="Maranha A."/>
            <person name="Empadinhas N."/>
        </authorList>
    </citation>
    <scope>NUCLEOTIDE SEQUENCE [LARGE SCALE GENOMIC DNA]</scope>
    <source>
        <strain evidence="3 4">24AIII</strain>
    </source>
</reference>
<feature type="transmembrane region" description="Helical" evidence="2">
    <location>
        <begin position="48"/>
        <end position="67"/>
    </location>
</feature>
<keyword evidence="2" id="KW-1133">Transmembrane helix</keyword>
<dbReference type="AlphaFoldDB" id="A0A4R5WGU7"/>
<evidence type="ECO:0000256" key="2">
    <source>
        <dbReference type="SAM" id="Phobius"/>
    </source>
</evidence>
<protein>
    <submittedName>
        <fullName evidence="3">Uncharacterized protein</fullName>
    </submittedName>
</protein>
<dbReference type="RefSeq" id="WP_133426740.1">
    <property type="nucleotide sequence ID" value="NZ_SDLO01000008.1"/>
</dbReference>
<evidence type="ECO:0000256" key="1">
    <source>
        <dbReference type="SAM" id="MobiDB-lite"/>
    </source>
</evidence>
<feature type="region of interest" description="Disordered" evidence="1">
    <location>
        <begin position="1"/>
        <end position="44"/>
    </location>
</feature>
<dbReference type="EMBL" id="SDLO01000008">
    <property type="protein sequence ID" value="TDK89555.1"/>
    <property type="molecule type" value="Genomic_DNA"/>
</dbReference>
<dbReference type="InterPro" id="IPR054816">
    <property type="entry name" value="Lipoprotein_mollicutes-type_CS"/>
</dbReference>
<proteinExistence type="predicted"/>
<dbReference type="NCBIfam" id="NF045726">
    <property type="entry name" value="XXplasma_LP"/>
    <property type="match status" value="1"/>
</dbReference>
<dbReference type="Proteomes" id="UP000294929">
    <property type="component" value="Unassembled WGS sequence"/>
</dbReference>
<accession>A0A4R5WGU7</accession>
<gene>
    <name evidence="3" type="ORF">EUA03_12265</name>
</gene>
<evidence type="ECO:0000313" key="4">
    <source>
        <dbReference type="Proteomes" id="UP000294929"/>
    </source>
</evidence>
<keyword evidence="2" id="KW-0812">Transmembrane</keyword>
<name>A0A4R5WGU7_MYCMU</name>
<organism evidence="3 4">
    <name type="scientific">Mycolicibacterium mucogenicum</name>
    <name type="common">Mycobacterium mucogenicum</name>
    <dbReference type="NCBI Taxonomy" id="56689"/>
    <lineage>
        <taxon>Bacteria</taxon>
        <taxon>Bacillati</taxon>
        <taxon>Actinomycetota</taxon>
        <taxon>Actinomycetes</taxon>
        <taxon>Mycobacteriales</taxon>
        <taxon>Mycobacteriaceae</taxon>
        <taxon>Mycolicibacterium</taxon>
    </lineage>
</organism>
<sequence>MTQPPTWGAPPPQLPGGWQGQPGPGGQWGPQQPWPAPVPPKKGGAAKWAIGAVSLVAVIAVTAVVAVSCTKNSGDSNGSGGGTKTSAAPSDVASANDTGPVGIITEDPSCAPWTPITNTLAGVESKGWTTRDPSIPASSWTPELRAQYEAVGKALRNAADQAVPLAKKTTHRVMRELYEQFIAYSRAYADSLPTYTAIDDNLAIAGGTASLVITYVCGAVISGAAESRASLVPDQAAPATVATIGDLSNPQRLFDKPDSVCSELSPTLQRLLQNPVFKSWVKADPSVPAPNWPPEQQALADAVAPVMTATADALEKLVDTSSNPVVRDFIELGVQYRRTFVQSLGTYQANDQDVYLAGQYAPGVVSMACKYAAG</sequence>